<organism evidence="7 8">
    <name type="scientific">Minwuia thermotolerans</name>
    <dbReference type="NCBI Taxonomy" id="2056226"/>
    <lineage>
        <taxon>Bacteria</taxon>
        <taxon>Pseudomonadati</taxon>
        <taxon>Pseudomonadota</taxon>
        <taxon>Alphaproteobacteria</taxon>
        <taxon>Minwuiales</taxon>
        <taxon>Minwuiaceae</taxon>
        <taxon>Minwuia</taxon>
    </lineage>
</organism>
<dbReference type="OrthoDB" id="9777817at2"/>
<protein>
    <submittedName>
        <fullName evidence="7">Glucan biosynthesis protein D</fullName>
    </submittedName>
</protein>
<accession>A0A2M9FY04</accession>
<dbReference type="InterPro" id="IPR014438">
    <property type="entry name" value="Glucan_biosyn_MdoG/MdoD"/>
</dbReference>
<dbReference type="SUPFAM" id="SSF81296">
    <property type="entry name" value="E set domains"/>
    <property type="match status" value="1"/>
</dbReference>
<keyword evidence="8" id="KW-1185">Reference proteome</keyword>
<dbReference type="SUPFAM" id="SSF74650">
    <property type="entry name" value="Galactose mutarotase-like"/>
    <property type="match status" value="1"/>
</dbReference>
<evidence type="ECO:0000313" key="8">
    <source>
        <dbReference type="Proteomes" id="UP000229498"/>
    </source>
</evidence>
<comment type="subcellular location">
    <subcellularLocation>
        <location evidence="1">Periplasm</location>
    </subcellularLocation>
</comment>
<evidence type="ECO:0000313" key="7">
    <source>
        <dbReference type="EMBL" id="PJK28346.1"/>
    </source>
</evidence>
<evidence type="ECO:0000256" key="2">
    <source>
        <dbReference type="ARBA" id="ARBA00005001"/>
    </source>
</evidence>
<keyword evidence="4" id="KW-0732">Signal</keyword>
<dbReference type="Pfam" id="PF04349">
    <property type="entry name" value="MdoG"/>
    <property type="match status" value="1"/>
</dbReference>
<dbReference type="UniPathway" id="UPA00637"/>
<dbReference type="GO" id="GO:0003824">
    <property type="term" value="F:catalytic activity"/>
    <property type="evidence" value="ECO:0007669"/>
    <property type="project" value="InterPro"/>
</dbReference>
<sequence length="523" mass="57929">MDGSRGATRRSFLALAALTGSAWLAGYGGALARSSSGRAVPFSYDRLRSRARRMAEDAFRPRPTPAPDIVQRIDFDAVQKIRFRPDAAPWAVRPGGAPIRFFHLHRFAPSPVRIHRVEGGEAREIVYRPGMFERDVPGLADELPEDLGFAGFRVMDPADGPSDWLAFQGASYFRSAGQSDQYGLSARGVAIDTAVEGAEEFPAFTEFWLEDLADVAGGVRIHALLDGPSVTGAYRFDARPGEGVIMDVETSLFFRRAVRRLGLAPLTSMYWFGENEPRRAVDWRPEVHDSDGLALWTGAGERIFRPLTNPPTVRLHSFEDRNPKGFGLVQRDRDFASYQDDGAFYDRRPSLWVEPKGDWGPGSVQLLEIPTDDEIHDNIAAFWSPAGAVTAGDAMRFAYRLHWRDRQPYPPDAVASVVATRTGRGGRPGQARPDASAVRKFVIDFRGGPISEMEPRYDVEAVVSASRGEVSGRYVVRVVGTDIWRAVFDLATSGGMGVDLRCHLRLGDRTLSETWLYHYVPAV</sequence>
<dbReference type="Gene3D" id="2.70.98.10">
    <property type="match status" value="1"/>
</dbReference>
<dbReference type="Gene3D" id="2.60.40.10">
    <property type="entry name" value="Immunoglobulins"/>
    <property type="match status" value="1"/>
</dbReference>
<dbReference type="PANTHER" id="PTHR30504">
    <property type="entry name" value="GLUCANS BIOSYNTHESIS PROTEIN"/>
    <property type="match status" value="1"/>
</dbReference>
<dbReference type="InterPro" id="IPR014718">
    <property type="entry name" value="GH-type_carb-bd"/>
</dbReference>
<reference evidence="7 8" key="1">
    <citation type="submission" date="2017-11" db="EMBL/GenBank/DDBJ databases">
        <title>Draft genome sequence of Rhizobiales bacterium SY3-13.</title>
        <authorList>
            <person name="Sun C."/>
        </authorList>
    </citation>
    <scope>NUCLEOTIDE SEQUENCE [LARGE SCALE GENOMIC DNA]</scope>
    <source>
        <strain evidence="7 8">SY3-13</strain>
    </source>
</reference>
<evidence type="ECO:0000256" key="5">
    <source>
        <dbReference type="ARBA" id="ARBA00022764"/>
    </source>
</evidence>
<feature type="domain" description="Glucan biosynthesis periplasmic MdoG C-terminal" evidence="6">
    <location>
        <begin position="42"/>
        <end position="519"/>
    </location>
</feature>
<evidence type="ECO:0000256" key="3">
    <source>
        <dbReference type="ARBA" id="ARBA00009284"/>
    </source>
</evidence>
<gene>
    <name evidence="7" type="ORF">CVT23_17455</name>
</gene>
<dbReference type="GO" id="GO:0051274">
    <property type="term" value="P:beta-glucan biosynthetic process"/>
    <property type="evidence" value="ECO:0007669"/>
    <property type="project" value="TreeGrafter"/>
</dbReference>
<dbReference type="PANTHER" id="PTHR30504:SF3">
    <property type="entry name" value="GLUCANS BIOSYNTHESIS PROTEIN D"/>
    <property type="match status" value="1"/>
</dbReference>
<dbReference type="InterPro" id="IPR007444">
    <property type="entry name" value="Glucan_biosyn_MdoG_C"/>
</dbReference>
<name>A0A2M9FY04_9PROT</name>
<dbReference type="PIRSF" id="PIRSF006281">
    <property type="entry name" value="MdoG"/>
    <property type="match status" value="1"/>
</dbReference>
<dbReference type="PROSITE" id="PS51318">
    <property type="entry name" value="TAT"/>
    <property type="match status" value="1"/>
</dbReference>
<dbReference type="InterPro" id="IPR013783">
    <property type="entry name" value="Ig-like_fold"/>
</dbReference>
<dbReference type="EMBL" id="PHIG01000047">
    <property type="protein sequence ID" value="PJK28346.1"/>
    <property type="molecule type" value="Genomic_DNA"/>
</dbReference>
<evidence type="ECO:0000256" key="1">
    <source>
        <dbReference type="ARBA" id="ARBA00004418"/>
    </source>
</evidence>
<dbReference type="InterPro" id="IPR014756">
    <property type="entry name" value="Ig_E-set"/>
</dbReference>
<evidence type="ECO:0000256" key="4">
    <source>
        <dbReference type="ARBA" id="ARBA00022729"/>
    </source>
</evidence>
<comment type="similarity">
    <text evidence="3">Belongs to the OpgD/OpgG family.</text>
</comment>
<dbReference type="GO" id="GO:0030246">
    <property type="term" value="F:carbohydrate binding"/>
    <property type="evidence" value="ECO:0007669"/>
    <property type="project" value="InterPro"/>
</dbReference>
<dbReference type="AlphaFoldDB" id="A0A2M9FY04"/>
<dbReference type="FunFam" id="2.70.98.10:FF:000001">
    <property type="entry name" value="Glucans biosynthesis protein G"/>
    <property type="match status" value="1"/>
</dbReference>
<dbReference type="GO" id="GO:0030288">
    <property type="term" value="C:outer membrane-bounded periplasmic space"/>
    <property type="evidence" value="ECO:0007669"/>
    <property type="project" value="TreeGrafter"/>
</dbReference>
<keyword evidence="5" id="KW-0574">Periplasm</keyword>
<dbReference type="InterPro" id="IPR006311">
    <property type="entry name" value="TAT_signal"/>
</dbReference>
<dbReference type="InterPro" id="IPR011013">
    <property type="entry name" value="Gal_mutarotase_sf_dom"/>
</dbReference>
<evidence type="ECO:0000259" key="6">
    <source>
        <dbReference type="Pfam" id="PF04349"/>
    </source>
</evidence>
<comment type="pathway">
    <text evidence="2">Glycan metabolism; osmoregulated periplasmic glucan (OPG) biosynthesis.</text>
</comment>
<comment type="caution">
    <text evidence="7">The sequence shown here is derived from an EMBL/GenBank/DDBJ whole genome shotgun (WGS) entry which is preliminary data.</text>
</comment>
<dbReference type="Proteomes" id="UP000229498">
    <property type="component" value="Unassembled WGS sequence"/>
</dbReference>
<proteinExistence type="inferred from homology"/>